<comment type="caution">
    <text evidence="2">The sequence shown here is derived from an EMBL/GenBank/DDBJ whole genome shotgun (WGS) entry which is preliminary data.</text>
</comment>
<dbReference type="OrthoDB" id="2576511at2"/>
<feature type="coiled-coil region" evidence="1">
    <location>
        <begin position="154"/>
        <end position="181"/>
    </location>
</feature>
<dbReference type="Proteomes" id="UP000034166">
    <property type="component" value="Unassembled WGS sequence"/>
</dbReference>
<dbReference type="InterPro" id="IPR036785">
    <property type="entry name" value="YkyA-like_sf"/>
</dbReference>
<dbReference type="Pfam" id="PF10368">
    <property type="entry name" value="YkyA"/>
    <property type="match status" value="1"/>
</dbReference>
<gene>
    <name evidence="2" type="ORF">WQ57_22645</name>
</gene>
<sequence length="210" mass="24379">MLISLAAFAAGCMNRQDPAEQIFTKLEEVVQIEKTFEEQQEPLVKLEKEEKELYAKIIELNMDQHDEIVQLADEAITIADKRKEHLDKEKESMEESKEEFGGVEGIAEKLEDPKLEKQLAELQQLMLDRYAIHDELYKSYTDGLSYDKELYELLKDKDLTIETIEEQINKVNAAYDEVLSANERFNEKTDQYNKAKLSFYDAAGLKVETE</sequence>
<dbReference type="PATRIC" id="fig|1408103.3.peg.4882"/>
<dbReference type="EMBL" id="LAYY01000097">
    <property type="protein sequence ID" value="KKK34454.1"/>
    <property type="molecule type" value="Genomic_DNA"/>
</dbReference>
<proteinExistence type="predicted"/>
<accession>A0A0M2SID3</accession>
<keyword evidence="2" id="KW-0449">Lipoprotein</keyword>
<dbReference type="SUPFAM" id="SSF140423">
    <property type="entry name" value="MW0975(SA0943)-like"/>
    <property type="match status" value="1"/>
</dbReference>
<dbReference type="Gene3D" id="1.20.120.570">
    <property type="entry name" value="YkyA-like"/>
    <property type="match status" value="1"/>
</dbReference>
<reference evidence="2 3" key="1">
    <citation type="submission" date="2015-04" db="EMBL/GenBank/DDBJ databases">
        <title>Taxonomic description and genome sequence of Bacillus campisalis sp. nov., a novel member of the genus Bacillus isolated from solar saltern.</title>
        <authorList>
            <person name="Mathan Kumar R."/>
            <person name="Kaur G."/>
            <person name="Kumar A."/>
            <person name="Singh N.K."/>
            <person name="Kaur N."/>
            <person name="Kumar N."/>
            <person name="Mayilraj S."/>
        </authorList>
    </citation>
    <scope>NUCLEOTIDE SEQUENCE [LARGE SCALE GENOMIC DNA]</scope>
    <source>
        <strain evidence="2 3">SA2-6</strain>
    </source>
</reference>
<keyword evidence="3" id="KW-1185">Reference proteome</keyword>
<keyword evidence="1" id="KW-0175">Coiled coil</keyword>
<name>A0A0M2SID3_9BACI</name>
<feature type="coiled-coil region" evidence="1">
    <location>
        <begin position="43"/>
        <end position="99"/>
    </location>
</feature>
<protein>
    <submittedName>
        <fullName evidence="2">Lipoprotein</fullName>
    </submittedName>
</protein>
<evidence type="ECO:0000313" key="2">
    <source>
        <dbReference type="EMBL" id="KKK34454.1"/>
    </source>
</evidence>
<dbReference type="AlphaFoldDB" id="A0A0M2SID3"/>
<organism evidence="2 3">
    <name type="scientific">Mesobacillus campisalis</name>
    <dbReference type="NCBI Taxonomy" id="1408103"/>
    <lineage>
        <taxon>Bacteria</taxon>
        <taxon>Bacillati</taxon>
        <taxon>Bacillota</taxon>
        <taxon>Bacilli</taxon>
        <taxon>Bacillales</taxon>
        <taxon>Bacillaceae</taxon>
        <taxon>Mesobacillus</taxon>
    </lineage>
</organism>
<evidence type="ECO:0000313" key="3">
    <source>
        <dbReference type="Proteomes" id="UP000034166"/>
    </source>
</evidence>
<dbReference type="InterPro" id="IPR019454">
    <property type="entry name" value="Lipoprot_YkyA-like"/>
</dbReference>
<evidence type="ECO:0000256" key="1">
    <source>
        <dbReference type="SAM" id="Coils"/>
    </source>
</evidence>